<keyword evidence="2" id="KW-1185">Reference proteome</keyword>
<reference evidence="1" key="1">
    <citation type="journal article" date="2019" name="bioRxiv">
        <title>The Genome of the Zebra Mussel, Dreissena polymorpha: A Resource for Invasive Species Research.</title>
        <authorList>
            <person name="McCartney M.A."/>
            <person name="Auch B."/>
            <person name="Kono T."/>
            <person name="Mallez S."/>
            <person name="Zhang Y."/>
            <person name="Obille A."/>
            <person name="Becker A."/>
            <person name="Abrahante J.E."/>
            <person name="Garbe J."/>
            <person name="Badalamenti J.P."/>
            <person name="Herman A."/>
            <person name="Mangelson H."/>
            <person name="Liachko I."/>
            <person name="Sullivan S."/>
            <person name="Sone E.D."/>
            <person name="Koren S."/>
            <person name="Silverstein K.A.T."/>
            <person name="Beckman K.B."/>
            <person name="Gohl D.M."/>
        </authorList>
    </citation>
    <scope>NUCLEOTIDE SEQUENCE</scope>
    <source>
        <strain evidence="1">Duluth1</strain>
        <tissue evidence="1">Whole animal</tissue>
    </source>
</reference>
<dbReference type="EMBL" id="JAIWYP010000006">
    <property type="protein sequence ID" value="KAH3811217.1"/>
    <property type="molecule type" value="Genomic_DNA"/>
</dbReference>
<organism evidence="1 2">
    <name type="scientific">Dreissena polymorpha</name>
    <name type="common">Zebra mussel</name>
    <name type="synonym">Mytilus polymorpha</name>
    <dbReference type="NCBI Taxonomy" id="45954"/>
    <lineage>
        <taxon>Eukaryota</taxon>
        <taxon>Metazoa</taxon>
        <taxon>Spiralia</taxon>
        <taxon>Lophotrochozoa</taxon>
        <taxon>Mollusca</taxon>
        <taxon>Bivalvia</taxon>
        <taxon>Autobranchia</taxon>
        <taxon>Heteroconchia</taxon>
        <taxon>Euheterodonta</taxon>
        <taxon>Imparidentia</taxon>
        <taxon>Neoheterodontei</taxon>
        <taxon>Myida</taxon>
        <taxon>Dreissenoidea</taxon>
        <taxon>Dreissenidae</taxon>
        <taxon>Dreissena</taxon>
    </lineage>
</organism>
<evidence type="ECO:0000313" key="1">
    <source>
        <dbReference type="EMBL" id="KAH3811217.1"/>
    </source>
</evidence>
<protein>
    <submittedName>
        <fullName evidence="1">Uncharacterized protein</fullName>
    </submittedName>
</protein>
<comment type="caution">
    <text evidence="1">The sequence shown here is derived from an EMBL/GenBank/DDBJ whole genome shotgun (WGS) entry which is preliminary data.</text>
</comment>
<evidence type="ECO:0000313" key="2">
    <source>
        <dbReference type="Proteomes" id="UP000828390"/>
    </source>
</evidence>
<proteinExistence type="predicted"/>
<gene>
    <name evidence="1" type="ORF">DPMN_139624</name>
</gene>
<dbReference type="Proteomes" id="UP000828390">
    <property type="component" value="Unassembled WGS sequence"/>
</dbReference>
<dbReference type="AlphaFoldDB" id="A0A9D4GBZ8"/>
<accession>A0A9D4GBZ8</accession>
<name>A0A9D4GBZ8_DREPO</name>
<reference evidence="1" key="2">
    <citation type="submission" date="2020-11" db="EMBL/GenBank/DDBJ databases">
        <authorList>
            <person name="McCartney M.A."/>
            <person name="Auch B."/>
            <person name="Kono T."/>
            <person name="Mallez S."/>
            <person name="Becker A."/>
            <person name="Gohl D.M."/>
            <person name="Silverstein K.A.T."/>
            <person name="Koren S."/>
            <person name="Bechman K.B."/>
            <person name="Herman A."/>
            <person name="Abrahante J.E."/>
            <person name="Garbe J."/>
        </authorList>
    </citation>
    <scope>NUCLEOTIDE SEQUENCE</scope>
    <source>
        <strain evidence="1">Duluth1</strain>
        <tissue evidence="1">Whole animal</tissue>
    </source>
</reference>
<sequence length="59" mass="6405">MTHMTILVENGGVDLFEILSDTGIGIMSLSNAECASYASKILYTFKNLTRLHLRGTLSG</sequence>